<evidence type="ECO:0000256" key="1">
    <source>
        <dbReference type="ARBA" id="ARBA00004141"/>
    </source>
</evidence>
<dbReference type="EMBL" id="CP066776">
    <property type="protein sequence ID" value="QQL44448.1"/>
    <property type="molecule type" value="Genomic_DNA"/>
</dbReference>
<organism evidence="9 10">
    <name type="scientific">Sulfuriroseicoccus oceanibius</name>
    <dbReference type="NCBI Taxonomy" id="2707525"/>
    <lineage>
        <taxon>Bacteria</taxon>
        <taxon>Pseudomonadati</taxon>
        <taxon>Verrucomicrobiota</taxon>
        <taxon>Verrucomicrobiia</taxon>
        <taxon>Verrucomicrobiales</taxon>
        <taxon>Verrucomicrobiaceae</taxon>
        <taxon>Sulfuriroseicoccus</taxon>
    </lineage>
</organism>
<accession>A0A6B3LCX4</accession>
<evidence type="ECO:0000256" key="5">
    <source>
        <dbReference type="ARBA" id="ARBA00022989"/>
    </source>
</evidence>
<dbReference type="GO" id="GO:0016020">
    <property type="term" value="C:membrane"/>
    <property type="evidence" value="ECO:0007669"/>
    <property type="project" value="UniProtKB-SubCell"/>
</dbReference>
<dbReference type="InterPro" id="IPR006153">
    <property type="entry name" value="Cation/H_exchanger_TM"/>
</dbReference>
<dbReference type="RefSeq" id="WP_164365087.1">
    <property type="nucleotide sequence ID" value="NZ_CP066776.1"/>
</dbReference>
<dbReference type="SUPFAM" id="SSF51735">
    <property type="entry name" value="NAD(P)-binding Rossmann-fold domains"/>
    <property type="match status" value="1"/>
</dbReference>
<feature type="domain" description="Cation/H+ exchanger transmembrane" evidence="7">
    <location>
        <begin position="17"/>
        <end position="374"/>
    </location>
</feature>
<keyword evidence="4" id="KW-0812">Transmembrane</keyword>
<dbReference type="KEGG" id="soa:G3M56_011210"/>
<reference evidence="9 10" key="1">
    <citation type="submission" date="2020-12" db="EMBL/GenBank/DDBJ databases">
        <title>Sulforoseuscoccus oceanibium gen. nov., sp. nov., a representative of the phylum Verrucomicrobia with special cytoplasmic membrane, and proposal of Sulforoseuscoccusaceae fam. nov.</title>
        <authorList>
            <person name="Xi F."/>
        </authorList>
    </citation>
    <scope>NUCLEOTIDE SEQUENCE [LARGE SCALE GENOMIC DNA]</scope>
    <source>
        <strain evidence="9 10">T37</strain>
    </source>
</reference>
<dbReference type="Proteomes" id="UP000475117">
    <property type="component" value="Chromosome"/>
</dbReference>
<evidence type="ECO:0000313" key="10">
    <source>
        <dbReference type="Proteomes" id="UP000475117"/>
    </source>
</evidence>
<keyword evidence="6" id="KW-0472">Membrane</keyword>
<dbReference type="PANTHER" id="PTHR42751">
    <property type="entry name" value="SODIUM/HYDROGEN EXCHANGER FAMILY/TRKA DOMAIN PROTEIN"/>
    <property type="match status" value="1"/>
</dbReference>
<dbReference type="Pfam" id="PF00999">
    <property type="entry name" value="Na_H_Exchanger"/>
    <property type="match status" value="1"/>
</dbReference>
<comment type="subcellular location">
    <subcellularLocation>
        <location evidence="1">Membrane</location>
        <topology evidence="1">Multi-pass membrane protein</topology>
    </subcellularLocation>
</comment>
<dbReference type="Gene3D" id="1.20.1530.20">
    <property type="match status" value="1"/>
</dbReference>
<dbReference type="InterPro" id="IPR038770">
    <property type="entry name" value="Na+/solute_symporter_sf"/>
</dbReference>
<dbReference type="GO" id="GO:0006813">
    <property type="term" value="P:potassium ion transport"/>
    <property type="evidence" value="ECO:0007669"/>
    <property type="project" value="InterPro"/>
</dbReference>
<dbReference type="GO" id="GO:0015297">
    <property type="term" value="F:antiporter activity"/>
    <property type="evidence" value="ECO:0007669"/>
    <property type="project" value="InterPro"/>
</dbReference>
<keyword evidence="3" id="KW-0813">Transport</keyword>
<dbReference type="InterPro" id="IPR003148">
    <property type="entry name" value="RCK_N"/>
</dbReference>
<gene>
    <name evidence="9" type="ORF">G3M56_011210</name>
</gene>
<dbReference type="InterPro" id="IPR036291">
    <property type="entry name" value="NAD(P)-bd_dom_sf"/>
</dbReference>
<evidence type="ECO:0000256" key="3">
    <source>
        <dbReference type="ARBA" id="ARBA00022448"/>
    </source>
</evidence>
<keyword evidence="5" id="KW-1133">Transmembrane helix</keyword>
<keyword evidence="10" id="KW-1185">Reference proteome</keyword>
<name>A0A6B3LCX4_9BACT</name>
<feature type="domain" description="RCK N-terminal" evidence="8">
    <location>
        <begin position="417"/>
        <end position="497"/>
    </location>
</feature>
<evidence type="ECO:0000259" key="7">
    <source>
        <dbReference type="Pfam" id="PF00999"/>
    </source>
</evidence>
<evidence type="ECO:0000256" key="4">
    <source>
        <dbReference type="ARBA" id="ARBA00022692"/>
    </source>
</evidence>
<dbReference type="Gene3D" id="3.40.50.720">
    <property type="entry name" value="NAD(P)-binding Rossmann-like Domain"/>
    <property type="match status" value="1"/>
</dbReference>
<evidence type="ECO:0000256" key="2">
    <source>
        <dbReference type="ARBA" id="ARBA00005551"/>
    </source>
</evidence>
<evidence type="ECO:0000313" key="9">
    <source>
        <dbReference type="EMBL" id="QQL44448.1"/>
    </source>
</evidence>
<evidence type="ECO:0000259" key="8">
    <source>
        <dbReference type="Pfam" id="PF02254"/>
    </source>
</evidence>
<dbReference type="GO" id="GO:1902600">
    <property type="term" value="P:proton transmembrane transport"/>
    <property type="evidence" value="ECO:0007669"/>
    <property type="project" value="InterPro"/>
</dbReference>
<dbReference type="PANTHER" id="PTHR42751:SF3">
    <property type="entry name" value="SODIUM_GLUTAMATE SYMPORTER"/>
    <property type="match status" value="1"/>
</dbReference>
<comment type="similarity">
    <text evidence="2">Belongs to the monovalent cation:proton antiporter 2 (CPA2) transporter (TC 2.A.37) family.</text>
</comment>
<proteinExistence type="inferred from homology"/>
<sequence length="547" mass="59367">MIDGQFFNDLGAIVVAAAVLVVLGRLIRMPAIVVYLFAGLMIGPAFGWVEMSDGLKVISEKGIALLLFLVGLELSFAKIRDVGKVAIMAGIGQVVFTAAGGYVLCWTLGFPLVEALFLAIALTFSSTVVVVKLLDEKGELNSLYGRIAVGIFLVQDLVVIVILTFLAGISGAEEMDAGGVMIALAKAFGGMILLLVFALAASRYVLPRPFRWASRSPEMLLVWALTWCFILVWAAHAFGLSLEVGAFLAGISLAQLPYNDDLRRRVHPLMNLFIAVFFVSLGVRMDLGGAIDQWWPTLVLTVFVLIGNPFIFILIITRMGYRQETSFLTSVTVAQISEFSFIFAGMGLASGLIGGEILSITALVGVLTIAISAFMIIHNRRLYSWVDKLGLLRWRIFRTSGHAERGHGDDHELSGHIIVVGMNTLGRELVRRLHQRGELVLAIDTDPEKLSDLPAETLLGSVEYASVLDEAQLAKARLLVSALRIEAVNQLLAYRCQGLGVPSAIHVTDLSVVEGLLELDVDFLMISRADGLKAQLAKLEEMGVIGR</sequence>
<dbReference type="Pfam" id="PF02254">
    <property type="entry name" value="TrkA_N"/>
    <property type="match status" value="1"/>
</dbReference>
<dbReference type="AlphaFoldDB" id="A0A6B3LCX4"/>
<evidence type="ECO:0000256" key="6">
    <source>
        <dbReference type="ARBA" id="ARBA00023136"/>
    </source>
</evidence>
<protein>
    <submittedName>
        <fullName evidence="9">Cation:proton antiporter</fullName>
    </submittedName>
</protein>